<keyword evidence="18" id="KW-1185">Reference proteome</keyword>
<keyword evidence="3 15" id="KW-0813">Transport</keyword>
<evidence type="ECO:0000256" key="8">
    <source>
        <dbReference type="ARBA" id="ARBA00023065"/>
    </source>
</evidence>
<evidence type="ECO:0000256" key="13">
    <source>
        <dbReference type="ARBA" id="ARBA00064647"/>
    </source>
</evidence>
<comment type="subunit">
    <text evidence="15">F-type ATPases have 2 components, CF(1) - the catalytic core - and CF(0) - the membrane proton channel. CF(1) and CF(0) have multiple subunits.</text>
</comment>
<proteinExistence type="inferred from homology"/>
<dbReference type="GO" id="GO:0045259">
    <property type="term" value="C:proton-transporting ATP synthase complex"/>
    <property type="evidence" value="ECO:0007669"/>
    <property type="project" value="UniProtKB-UniRule"/>
</dbReference>
<keyword evidence="7" id="KW-0007">Acetylation</keyword>
<evidence type="ECO:0000256" key="16">
    <source>
        <dbReference type="SAM" id="Coils"/>
    </source>
</evidence>
<evidence type="ECO:0000313" key="17">
    <source>
        <dbReference type="Ensembl" id="ENSPMRP00000029474.1"/>
    </source>
</evidence>
<comment type="subcellular location">
    <subcellularLocation>
        <location evidence="1 15">Mitochondrion inner membrane</location>
    </subcellularLocation>
</comment>
<dbReference type="GO" id="GO:0015078">
    <property type="term" value="F:proton transmembrane transporter activity"/>
    <property type="evidence" value="ECO:0007669"/>
    <property type="project" value="InterPro"/>
</dbReference>
<evidence type="ECO:0000256" key="14">
    <source>
        <dbReference type="ARBA" id="ARBA00074682"/>
    </source>
</evidence>
<reference evidence="17" key="2">
    <citation type="submission" date="2025-05" db="UniProtKB">
        <authorList>
            <consortium name="Ensembl"/>
        </authorList>
    </citation>
    <scope>IDENTIFICATION</scope>
</reference>
<evidence type="ECO:0000256" key="12">
    <source>
        <dbReference type="ARBA" id="ARBA00057306"/>
    </source>
</evidence>
<dbReference type="GO" id="GO:0005743">
    <property type="term" value="C:mitochondrial inner membrane"/>
    <property type="evidence" value="ECO:0007669"/>
    <property type="project" value="UniProtKB-SubCell"/>
</dbReference>
<evidence type="ECO:0000256" key="3">
    <source>
        <dbReference type="ARBA" id="ARBA00022448"/>
    </source>
</evidence>
<keyword evidence="9 15" id="KW-0496">Mitochondrion</keyword>
<keyword evidence="5 15" id="KW-0375">Hydrogen ion transport</keyword>
<dbReference type="Proteomes" id="UP000472272">
    <property type="component" value="Chromosome 17"/>
</dbReference>
<keyword evidence="10" id="KW-0472">Membrane</keyword>
<evidence type="ECO:0000313" key="18">
    <source>
        <dbReference type="Proteomes" id="UP000472272"/>
    </source>
</evidence>
<keyword evidence="4 15" id="KW-0138">CF(0)</keyword>
<dbReference type="Pfam" id="PF05680">
    <property type="entry name" value="ATP-synt_E"/>
    <property type="match status" value="1"/>
</dbReference>
<evidence type="ECO:0000256" key="9">
    <source>
        <dbReference type="ARBA" id="ARBA00023128"/>
    </source>
</evidence>
<dbReference type="GeneTree" id="ENSGT00390000005102"/>
<comment type="similarity">
    <text evidence="2 15">Belongs to the ATPase e subunit family.</text>
</comment>
<keyword evidence="6 15" id="KW-0999">Mitochondrion inner membrane</keyword>
<evidence type="ECO:0000256" key="4">
    <source>
        <dbReference type="ARBA" id="ARBA00022547"/>
    </source>
</evidence>
<dbReference type="Ensembl" id="ENSPMRT00000031263.1">
    <property type="protein sequence ID" value="ENSPMRP00000029481.1"/>
    <property type="gene ID" value="ENSPMRG00000019061.1"/>
</dbReference>
<evidence type="ECO:0000256" key="11">
    <source>
        <dbReference type="ARBA" id="ARBA00023310"/>
    </source>
</evidence>
<comment type="subunit">
    <text evidence="13">Component of the ATP synthase complex composed at least of ATP5F1A/subunit alpha, ATP5F1B/subunit beta, ATP5MC1/subunit c (homooctomer), MT-ATP6/subunit a, MT-ATP8/subunit 8, ATP5ME/subunit e, ATP5MF/subunit f, ATP5MG/subunit g, ATP5MK/subunit k, ATP5MJ/subunit j, ATP5F1C/subunit gamma, ATP5F1D/subunit delta, ATP5F1E/subunit epsilon, ATP5PF/subunit F6, ATP5PB/subunit b, ATP5PD/subunit d, ATP5PO/subunit OSCP. ATP synthase complex consists of a soluble F(1) head domain (subunits alpha(3) and beta(3)) - the catalytic core - and a membrane F(0) domain - the membrane proton channel (subunits c, a, 8, e, f, g, k and j). These two domains are linked by a central stalk (subunits gamma, delta, and epsilon) rotating inside the F1 region and a stationary peripheral stalk (subunits F6, b, d, and OSCP).</text>
</comment>
<organism evidence="17 18">
    <name type="scientific">Podarcis muralis</name>
    <name type="common">Wall lizard</name>
    <name type="synonym">Lacerta muralis</name>
    <dbReference type="NCBI Taxonomy" id="64176"/>
    <lineage>
        <taxon>Eukaryota</taxon>
        <taxon>Metazoa</taxon>
        <taxon>Chordata</taxon>
        <taxon>Craniata</taxon>
        <taxon>Vertebrata</taxon>
        <taxon>Euteleostomi</taxon>
        <taxon>Lepidosauria</taxon>
        <taxon>Squamata</taxon>
        <taxon>Bifurcata</taxon>
        <taxon>Unidentata</taxon>
        <taxon>Episquamata</taxon>
        <taxon>Laterata</taxon>
        <taxon>Lacertibaenia</taxon>
        <taxon>Lacertidae</taxon>
        <taxon>Podarcis</taxon>
    </lineage>
</organism>
<protein>
    <recommendedName>
        <fullName evidence="14 15">ATP synthase F(0) complex subunit e, mitochondrial</fullName>
    </recommendedName>
</protein>
<dbReference type="InterPro" id="IPR008386">
    <property type="entry name" value="ATP_synth_F0_esu_mt"/>
</dbReference>
<dbReference type="GO" id="GO:0015986">
    <property type="term" value="P:proton motive force-driven ATP synthesis"/>
    <property type="evidence" value="ECO:0007669"/>
    <property type="project" value="InterPro"/>
</dbReference>
<keyword evidence="8 15" id="KW-0406">Ion transport</keyword>
<accession>A0A670K1E0</accession>
<evidence type="ECO:0000256" key="15">
    <source>
        <dbReference type="RuleBase" id="RU367005"/>
    </source>
</evidence>
<evidence type="ECO:0000256" key="2">
    <source>
        <dbReference type="ARBA" id="ARBA00007333"/>
    </source>
</evidence>
<keyword evidence="11 15" id="KW-0066">ATP synthesis</keyword>
<evidence type="ECO:0000256" key="5">
    <source>
        <dbReference type="ARBA" id="ARBA00022781"/>
    </source>
</evidence>
<reference evidence="17 18" key="1">
    <citation type="journal article" date="2019" name="Proc. Natl. Acad. Sci. U.S.A.">
        <title>Regulatory changes in pterin and carotenoid genes underlie balanced color polymorphisms in the wall lizard.</title>
        <authorList>
            <person name="Andrade P."/>
            <person name="Pinho C."/>
            <person name="Perez I de Lanuza G."/>
            <person name="Afonso S."/>
            <person name="Brejcha J."/>
            <person name="Rubin C.J."/>
            <person name="Wallerman O."/>
            <person name="Pereira P."/>
            <person name="Sabatino S.J."/>
            <person name="Bellati A."/>
            <person name="Pellitteri-Rosa D."/>
            <person name="Bosakova Z."/>
            <person name="Bunikis I."/>
            <person name="Carretero M.A."/>
            <person name="Feiner N."/>
            <person name="Marsik P."/>
            <person name="Pauperio F."/>
            <person name="Salvi D."/>
            <person name="Soler L."/>
            <person name="While G.M."/>
            <person name="Uller T."/>
            <person name="Font E."/>
            <person name="Andersson L."/>
            <person name="Carneiro M."/>
        </authorList>
    </citation>
    <scope>NUCLEOTIDE SEQUENCE</scope>
</reference>
<name>A0A670K1E0_PODMU</name>
<dbReference type="Ensembl" id="ENSPMRT00000031256.1">
    <property type="protein sequence ID" value="ENSPMRP00000029474.1"/>
    <property type="gene ID" value="ENSPMRG00000019061.1"/>
</dbReference>
<sequence>MILCPRLLAKTLFVARRKPSQRKRRQSPFPISIVFLSTPRRRDALTSRHLLRDAFPLRPSVPGRLDVTSSLAVGRGEGKMIPPVEVSPLIKFGRYSALLIGIVYGKKRYDYLKPIAEEERRIEAEEKKKREEMERIAKALAEGIFPKYSPSFKFKNKLVCVCI</sequence>
<evidence type="ECO:0000256" key="7">
    <source>
        <dbReference type="ARBA" id="ARBA00022990"/>
    </source>
</evidence>
<keyword evidence="16" id="KW-0175">Coiled coil</keyword>
<comment type="function">
    <text evidence="12 15">Subunit e, of the mitochondrial membrane ATP synthase complex (F(1)F(0) ATP synthase or Complex V) that produces ATP from ADP in the presence of a proton gradient across the membrane which is generated by electron transport complexes of the respiratory chain. ATP synthase complex consist of a soluble F(1) head domain - the catalytic core - and a membrane F(1) domain - the membrane proton channel. These two domains are linked by a central stalk rotating inside the F(1) region and a stationary peripheral stalk. During catalysis, ATP synthesis in the catalytic domain of F(1) is coupled via a rotary mechanism of the central stalk subunits to proton translocation. In vivo, can only synthesize ATP although its ATP hydrolase activity can be activated artificially in vitro. Part of the complex F(0) domain.</text>
</comment>
<evidence type="ECO:0000256" key="10">
    <source>
        <dbReference type="ARBA" id="ARBA00023136"/>
    </source>
</evidence>
<evidence type="ECO:0000256" key="6">
    <source>
        <dbReference type="ARBA" id="ARBA00022792"/>
    </source>
</evidence>
<dbReference type="PANTHER" id="PTHR12427:SF1">
    <property type="entry name" value="ATP SYNTHASE SUBUNIT E, MITOCHONDRIAL"/>
    <property type="match status" value="1"/>
</dbReference>
<evidence type="ECO:0000256" key="1">
    <source>
        <dbReference type="ARBA" id="ARBA00004273"/>
    </source>
</evidence>
<dbReference type="PANTHER" id="PTHR12427">
    <property type="entry name" value="ATP SYNTHASE E CHAIN, MITOCHONDRIAL"/>
    <property type="match status" value="1"/>
</dbReference>
<feature type="coiled-coil region" evidence="16">
    <location>
        <begin position="115"/>
        <end position="142"/>
    </location>
</feature>
<dbReference type="AlphaFoldDB" id="A0A670K1E0"/>